<feature type="transmembrane region" description="Helical" evidence="2">
    <location>
        <begin position="597"/>
        <end position="619"/>
    </location>
</feature>
<keyword evidence="5" id="KW-1185">Reference proteome</keyword>
<keyword evidence="2" id="KW-0812">Transmembrane</keyword>
<dbReference type="AlphaFoldDB" id="A0AAD5HFJ4"/>
<feature type="region of interest" description="Disordered" evidence="1">
    <location>
        <begin position="1"/>
        <end position="268"/>
    </location>
</feature>
<comment type="caution">
    <text evidence="4">The sequence shown here is derived from an EMBL/GenBank/DDBJ whole genome shotgun (WGS) entry which is preliminary data.</text>
</comment>
<evidence type="ECO:0000256" key="1">
    <source>
        <dbReference type="SAM" id="MobiDB-lite"/>
    </source>
</evidence>
<dbReference type="InterPro" id="IPR022124">
    <property type="entry name" value="DUF3659"/>
</dbReference>
<dbReference type="Pfam" id="PF22485">
    <property type="entry name" value="DUF6987"/>
    <property type="match status" value="1"/>
</dbReference>
<evidence type="ECO:0000313" key="5">
    <source>
        <dbReference type="Proteomes" id="UP001206595"/>
    </source>
</evidence>
<feature type="compositionally biased region" description="Acidic residues" evidence="1">
    <location>
        <begin position="102"/>
        <end position="111"/>
    </location>
</feature>
<feature type="region of interest" description="Disordered" evidence="1">
    <location>
        <begin position="419"/>
        <end position="459"/>
    </location>
</feature>
<dbReference type="RefSeq" id="XP_051447514.1">
    <property type="nucleotide sequence ID" value="XM_051586747.1"/>
</dbReference>
<dbReference type="Pfam" id="PF12396">
    <property type="entry name" value="DUF3659"/>
    <property type="match status" value="4"/>
</dbReference>
<feature type="compositionally biased region" description="Acidic residues" evidence="1">
    <location>
        <begin position="210"/>
        <end position="238"/>
    </location>
</feature>
<protein>
    <recommendedName>
        <fullName evidence="3">DUF6987 domain-containing protein</fullName>
    </recommendedName>
</protein>
<dbReference type="PANTHER" id="PTHR39461">
    <property type="entry name" value="LEA DOMAIN PROTEIN (AFU_ORTHOLOGUE AFUA_8G04920)"/>
    <property type="match status" value="1"/>
</dbReference>
<feature type="compositionally biased region" description="Acidic residues" evidence="1">
    <location>
        <begin position="81"/>
        <end position="95"/>
    </location>
</feature>
<evidence type="ECO:0000256" key="2">
    <source>
        <dbReference type="SAM" id="Phobius"/>
    </source>
</evidence>
<keyword evidence="2" id="KW-0472">Membrane</keyword>
<keyword evidence="2" id="KW-1133">Transmembrane helix</keyword>
<gene>
    <name evidence="4" type="ORF">K450DRAFT_227505</name>
</gene>
<feature type="region of interest" description="Disordered" evidence="1">
    <location>
        <begin position="290"/>
        <end position="332"/>
    </location>
</feature>
<feature type="region of interest" description="Disordered" evidence="1">
    <location>
        <begin position="348"/>
        <end position="398"/>
    </location>
</feature>
<organism evidence="4 5">
    <name type="scientific">Umbelopsis ramanniana AG</name>
    <dbReference type="NCBI Taxonomy" id="1314678"/>
    <lineage>
        <taxon>Eukaryota</taxon>
        <taxon>Fungi</taxon>
        <taxon>Fungi incertae sedis</taxon>
        <taxon>Mucoromycota</taxon>
        <taxon>Mucoromycotina</taxon>
        <taxon>Umbelopsidomycetes</taxon>
        <taxon>Umbelopsidales</taxon>
        <taxon>Umbelopsidaceae</taxon>
        <taxon>Umbelopsis</taxon>
    </lineage>
</organism>
<reference evidence="4" key="2">
    <citation type="journal article" date="2022" name="Proc. Natl. Acad. Sci. U.S.A.">
        <title>Diploid-dominant life cycles characterize the early evolution of Fungi.</title>
        <authorList>
            <person name="Amses K.R."/>
            <person name="Simmons D.R."/>
            <person name="Longcore J.E."/>
            <person name="Mondo S.J."/>
            <person name="Seto K."/>
            <person name="Jeronimo G.H."/>
            <person name="Bonds A.E."/>
            <person name="Quandt C.A."/>
            <person name="Davis W.J."/>
            <person name="Chang Y."/>
            <person name="Federici B.A."/>
            <person name="Kuo A."/>
            <person name="LaButti K."/>
            <person name="Pangilinan J."/>
            <person name="Andreopoulos W."/>
            <person name="Tritt A."/>
            <person name="Riley R."/>
            <person name="Hundley H."/>
            <person name="Johnson J."/>
            <person name="Lipzen A."/>
            <person name="Barry K."/>
            <person name="Lang B.F."/>
            <person name="Cuomo C.A."/>
            <person name="Buchler N.E."/>
            <person name="Grigoriev I.V."/>
            <person name="Spatafora J.W."/>
            <person name="Stajich J.E."/>
            <person name="James T.Y."/>
        </authorList>
    </citation>
    <scope>NUCLEOTIDE SEQUENCE</scope>
    <source>
        <strain evidence="4">AG</strain>
    </source>
</reference>
<feature type="compositionally biased region" description="Acidic residues" evidence="1">
    <location>
        <begin position="42"/>
        <end position="58"/>
    </location>
</feature>
<dbReference type="EMBL" id="MU620900">
    <property type="protein sequence ID" value="KAI8582510.1"/>
    <property type="molecule type" value="Genomic_DNA"/>
</dbReference>
<dbReference type="GeneID" id="75912095"/>
<feature type="compositionally biased region" description="Basic and acidic residues" evidence="1">
    <location>
        <begin position="1"/>
        <end position="12"/>
    </location>
</feature>
<feature type="compositionally biased region" description="Basic and acidic residues" evidence="1">
    <location>
        <begin position="441"/>
        <end position="459"/>
    </location>
</feature>
<dbReference type="Proteomes" id="UP001206595">
    <property type="component" value="Unassembled WGS sequence"/>
</dbReference>
<proteinExistence type="predicted"/>
<feature type="compositionally biased region" description="Basic and acidic residues" evidence="1">
    <location>
        <begin position="194"/>
        <end position="209"/>
    </location>
</feature>
<dbReference type="InterPro" id="IPR054256">
    <property type="entry name" value="DUF6987"/>
</dbReference>
<reference evidence="4" key="1">
    <citation type="submission" date="2021-06" db="EMBL/GenBank/DDBJ databases">
        <authorList>
            <consortium name="DOE Joint Genome Institute"/>
            <person name="Mondo S.J."/>
            <person name="Amses K.R."/>
            <person name="Simmons D.R."/>
            <person name="Longcore J.E."/>
            <person name="Seto K."/>
            <person name="Alves G.H."/>
            <person name="Bonds A.E."/>
            <person name="Quandt C.A."/>
            <person name="Davis W.J."/>
            <person name="Chang Y."/>
            <person name="Letcher P.M."/>
            <person name="Powell M.J."/>
            <person name="Kuo A."/>
            <person name="Labutti K."/>
            <person name="Pangilinan J."/>
            <person name="Andreopoulos W."/>
            <person name="Tritt A."/>
            <person name="Riley R."/>
            <person name="Hundley H."/>
            <person name="Johnson J."/>
            <person name="Lipzen A."/>
            <person name="Barry K."/>
            <person name="Berbee M.L."/>
            <person name="Buchler N.E."/>
            <person name="Grigoriev I.V."/>
            <person name="Spatafora J.W."/>
            <person name="Stajich J.E."/>
            <person name="James T.Y."/>
        </authorList>
    </citation>
    <scope>NUCLEOTIDE SEQUENCE</scope>
    <source>
        <strain evidence="4">AG</strain>
    </source>
</reference>
<feature type="domain" description="DUF6987" evidence="3">
    <location>
        <begin position="450"/>
        <end position="648"/>
    </location>
</feature>
<dbReference type="PANTHER" id="PTHR39461:SF1">
    <property type="entry name" value="LEA DOMAIN PROTEIN (AFU_ORTHOLOGUE AFUA_8G04920)"/>
    <property type="match status" value="1"/>
</dbReference>
<accession>A0AAD5HFJ4</accession>
<evidence type="ECO:0000259" key="3">
    <source>
        <dbReference type="Pfam" id="PF22485"/>
    </source>
</evidence>
<name>A0AAD5HFJ4_UMBRA</name>
<evidence type="ECO:0000313" key="4">
    <source>
        <dbReference type="EMBL" id="KAI8582510.1"/>
    </source>
</evidence>
<sequence>MGDGKVIKESRNLSDNATKNTKENVSSKKDHKQKLDRRQDQGDEDDDLASEPEEDDPEDGSKADYASAGEHQDNKTGTGQDNDDDDDDDEEEDSDQGSASDVSEDEDEEHELLEKLVGCKVNKSGKVLDQDGNVIGEVVSGNRKKAVGRRVKENGAIIDSKGNYIAGVAPVRPDTTEEAPADEKQEDKPEEEQEEKKEDPEDEAEAKPEDEAEANPEDEAEAKPEDEAEDKPEDQAPEDQDKPKNEIPEDANTVDESGKVLSPTGEIVGKLIKGNRHKLAGMMVDEEGNVLDENGNSVGKVELNPPEKPGVPDDANTVDESGKILSPTGEVVGKLKKGNRHKLAGMMVDEEGDVIDENGTLVGKAEFNPPETTEEEEKPKKEVPDDANTVDESGKVLSPTGEVVGKLIKGNRHKLAGMEVDDDGNVVDENGSVVGKAEYNATEKSEEEKKAEAEEQEQRKIAGQMGEYIEQALNRIKPILKMITEHIETEERKPEKERDEEGLVKNVRPLIEEGSNILGEANGAIRGLDPTGKIAKTAQAKSAERKASPEEYRLAELLSNLTGEVTQTIEKAKKKIAGMPHAEKELSPLWNLLQNPLLQILAAVGLLLSGVLGLLGNILNGLGLGGLVNNLLGGLGLDKILQNLGVGKLLGGGKKK</sequence>